<organism evidence="2 3">
    <name type="scientific">Falsiroseomonas algicola</name>
    <dbReference type="NCBI Taxonomy" id="2716930"/>
    <lineage>
        <taxon>Bacteria</taxon>
        <taxon>Pseudomonadati</taxon>
        <taxon>Pseudomonadota</taxon>
        <taxon>Alphaproteobacteria</taxon>
        <taxon>Acetobacterales</taxon>
        <taxon>Roseomonadaceae</taxon>
        <taxon>Falsiroseomonas</taxon>
    </lineage>
</organism>
<feature type="chain" id="PRO_5026845266" evidence="1">
    <location>
        <begin position="34"/>
        <end position="47"/>
    </location>
</feature>
<evidence type="ECO:0000313" key="3">
    <source>
        <dbReference type="Proteomes" id="UP000475385"/>
    </source>
</evidence>
<reference evidence="2 3" key="1">
    <citation type="submission" date="2020-03" db="EMBL/GenBank/DDBJ databases">
        <title>Roseomonas stagni sp. nov., isolated from pond water in Japan.</title>
        <authorList>
            <person name="Furuhata K."/>
            <person name="Miyamoto H."/>
            <person name="Goto K."/>
        </authorList>
    </citation>
    <scope>NUCLEOTIDE SEQUENCE [LARGE SCALE GENOMIC DNA]</scope>
    <source>
        <strain evidence="2 3">PeD5</strain>
    </source>
</reference>
<keyword evidence="1" id="KW-0732">Signal</keyword>
<comment type="caution">
    <text evidence="2">The sequence shown here is derived from an EMBL/GenBank/DDBJ whole genome shotgun (WGS) entry which is preliminary data.</text>
</comment>
<name>A0A6M1LVA8_9PROT</name>
<accession>A0A6M1LVA8</accession>
<proteinExistence type="predicted"/>
<dbReference type="EMBL" id="JAAIKB010000041">
    <property type="protein sequence ID" value="NGM24400.1"/>
    <property type="molecule type" value="Genomic_DNA"/>
</dbReference>
<dbReference type="AlphaFoldDB" id="A0A6M1LVA8"/>
<evidence type="ECO:0000256" key="1">
    <source>
        <dbReference type="SAM" id="SignalP"/>
    </source>
</evidence>
<evidence type="ECO:0000313" key="2">
    <source>
        <dbReference type="EMBL" id="NGM24400.1"/>
    </source>
</evidence>
<sequence>MQIQALLTAAVVSLKRLAAAALMPLFAALAVGAAPDSTRHRHPPPPG</sequence>
<gene>
    <name evidence="2" type="ORF">G3576_30770</name>
</gene>
<feature type="signal peptide" evidence="1">
    <location>
        <begin position="1"/>
        <end position="33"/>
    </location>
</feature>
<dbReference type="RefSeq" id="WP_164698306.1">
    <property type="nucleotide sequence ID" value="NZ_JAAIKB010000041.1"/>
</dbReference>
<protein>
    <submittedName>
        <fullName evidence="2">Uncharacterized protein</fullName>
    </submittedName>
</protein>
<dbReference type="Proteomes" id="UP000475385">
    <property type="component" value="Unassembled WGS sequence"/>
</dbReference>
<keyword evidence="3" id="KW-1185">Reference proteome</keyword>